<sequence length="58" mass="6135">MPLQSLATALTLYRGTSLTLEQAATHAGITADELAAQLRSQGVPVREDDRSAPEPISD</sequence>
<dbReference type="EMBL" id="JBHTAH010000009">
    <property type="protein sequence ID" value="MFC7070251.1"/>
    <property type="molecule type" value="Genomic_DNA"/>
</dbReference>
<protein>
    <submittedName>
        <fullName evidence="1">UPF0175 family protein</fullName>
    </submittedName>
</protein>
<gene>
    <name evidence="1" type="ORF">ACFQL9_11415</name>
</gene>
<dbReference type="InterPro" id="IPR055741">
    <property type="entry name" value="DUF7317"/>
</dbReference>
<evidence type="ECO:0000313" key="1">
    <source>
        <dbReference type="EMBL" id="MFC7070251.1"/>
    </source>
</evidence>
<proteinExistence type="predicted"/>
<dbReference type="RefSeq" id="WP_284031110.1">
    <property type="nucleotide sequence ID" value="NZ_CP126154.1"/>
</dbReference>
<keyword evidence="2" id="KW-1185">Reference proteome</keyword>
<comment type="caution">
    <text evidence="1">The sequence shown here is derived from an EMBL/GenBank/DDBJ whole genome shotgun (WGS) entry which is preliminary data.</text>
</comment>
<name>A0ABD5WAD0_9EURY</name>
<dbReference type="Pfam" id="PF24001">
    <property type="entry name" value="DUF7317"/>
    <property type="match status" value="1"/>
</dbReference>
<evidence type="ECO:0000313" key="2">
    <source>
        <dbReference type="Proteomes" id="UP001596461"/>
    </source>
</evidence>
<organism evidence="1 2">
    <name type="scientific">Halobaculum lipolyticum</name>
    <dbReference type="NCBI Taxonomy" id="3032001"/>
    <lineage>
        <taxon>Archaea</taxon>
        <taxon>Methanobacteriati</taxon>
        <taxon>Methanobacteriota</taxon>
        <taxon>Stenosarchaea group</taxon>
        <taxon>Halobacteria</taxon>
        <taxon>Halobacteriales</taxon>
        <taxon>Haloferacaceae</taxon>
        <taxon>Halobaculum</taxon>
    </lineage>
</organism>
<dbReference type="Proteomes" id="UP001596461">
    <property type="component" value="Unassembled WGS sequence"/>
</dbReference>
<accession>A0ABD5WAD0</accession>
<dbReference type="AlphaFoldDB" id="A0ABD5WAD0"/>
<reference evidence="1 2" key="1">
    <citation type="journal article" date="2019" name="Int. J. Syst. Evol. Microbiol.">
        <title>The Global Catalogue of Microorganisms (GCM) 10K type strain sequencing project: providing services to taxonomists for standard genome sequencing and annotation.</title>
        <authorList>
            <consortium name="The Broad Institute Genomics Platform"/>
            <consortium name="The Broad Institute Genome Sequencing Center for Infectious Disease"/>
            <person name="Wu L."/>
            <person name="Ma J."/>
        </authorList>
    </citation>
    <scope>NUCLEOTIDE SEQUENCE [LARGE SCALE GENOMIC DNA]</scope>
    <source>
        <strain evidence="1 2">DT31</strain>
    </source>
</reference>
<dbReference type="GeneID" id="81125975"/>